<keyword evidence="3" id="KW-1185">Reference proteome</keyword>
<feature type="signal peptide" evidence="1">
    <location>
        <begin position="1"/>
        <end position="24"/>
    </location>
</feature>
<organism evidence="2 3">
    <name type="scientific">Camellia sinensis var. sinensis</name>
    <name type="common">China tea</name>
    <dbReference type="NCBI Taxonomy" id="542762"/>
    <lineage>
        <taxon>Eukaryota</taxon>
        <taxon>Viridiplantae</taxon>
        <taxon>Streptophyta</taxon>
        <taxon>Embryophyta</taxon>
        <taxon>Tracheophyta</taxon>
        <taxon>Spermatophyta</taxon>
        <taxon>Magnoliopsida</taxon>
        <taxon>eudicotyledons</taxon>
        <taxon>Gunneridae</taxon>
        <taxon>Pentapetalae</taxon>
        <taxon>asterids</taxon>
        <taxon>Ericales</taxon>
        <taxon>Theaceae</taxon>
        <taxon>Camellia</taxon>
    </lineage>
</organism>
<proteinExistence type="predicted"/>
<evidence type="ECO:0000313" key="3">
    <source>
        <dbReference type="Proteomes" id="UP000306102"/>
    </source>
</evidence>
<accession>A0A4S4F054</accession>
<dbReference type="EMBL" id="SDRB02000953">
    <property type="protein sequence ID" value="THG22166.1"/>
    <property type="molecule type" value="Genomic_DNA"/>
</dbReference>
<evidence type="ECO:0000313" key="2">
    <source>
        <dbReference type="EMBL" id="THG22166.1"/>
    </source>
</evidence>
<feature type="chain" id="PRO_5020903484" evidence="1">
    <location>
        <begin position="25"/>
        <end position="217"/>
    </location>
</feature>
<dbReference type="Proteomes" id="UP000306102">
    <property type="component" value="Unassembled WGS sequence"/>
</dbReference>
<gene>
    <name evidence="2" type="ORF">TEA_025216</name>
</gene>
<sequence>MSFLRSRLSLLLLPVTKLVNSVEGSSSVKTSFLRSRLSLLLMPVTKLVNGLEGSSSAVSNDDYEKCWMGFLIWYQSLVGFVTGMPFVRLLDQSCELFNSPQGSSNAVSNGDTFGTGIKLKTCLTRNQPSSKSLRQQGNAPRKVFRLKKKLQVPSFYRSNFRDLSYKEQNHEAELVVAKAEEKESVSADPAAIVDEGQDTSLTKSNNVTKLLKNRLGM</sequence>
<reference evidence="2 3" key="1">
    <citation type="journal article" date="2018" name="Proc. Natl. Acad. Sci. U.S.A.">
        <title>Draft genome sequence of Camellia sinensis var. sinensis provides insights into the evolution of the tea genome and tea quality.</title>
        <authorList>
            <person name="Wei C."/>
            <person name="Yang H."/>
            <person name="Wang S."/>
            <person name="Zhao J."/>
            <person name="Liu C."/>
            <person name="Gao L."/>
            <person name="Xia E."/>
            <person name="Lu Y."/>
            <person name="Tai Y."/>
            <person name="She G."/>
            <person name="Sun J."/>
            <person name="Cao H."/>
            <person name="Tong W."/>
            <person name="Gao Q."/>
            <person name="Li Y."/>
            <person name="Deng W."/>
            <person name="Jiang X."/>
            <person name="Wang W."/>
            <person name="Chen Q."/>
            <person name="Zhang S."/>
            <person name="Li H."/>
            <person name="Wu J."/>
            <person name="Wang P."/>
            <person name="Li P."/>
            <person name="Shi C."/>
            <person name="Zheng F."/>
            <person name="Jian J."/>
            <person name="Huang B."/>
            <person name="Shan D."/>
            <person name="Shi M."/>
            <person name="Fang C."/>
            <person name="Yue Y."/>
            <person name="Li F."/>
            <person name="Li D."/>
            <person name="Wei S."/>
            <person name="Han B."/>
            <person name="Jiang C."/>
            <person name="Yin Y."/>
            <person name="Xia T."/>
            <person name="Zhang Z."/>
            <person name="Bennetzen J.L."/>
            <person name="Zhao S."/>
            <person name="Wan X."/>
        </authorList>
    </citation>
    <scope>NUCLEOTIDE SEQUENCE [LARGE SCALE GENOMIC DNA]</scope>
    <source>
        <strain evidence="3">cv. Shuchazao</strain>
        <tissue evidence="2">Leaf</tissue>
    </source>
</reference>
<dbReference type="AlphaFoldDB" id="A0A4S4F054"/>
<keyword evidence="1" id="KW-0732">Signal</keyword>
<name>A0A4S4F054_CAMSN</name>
<evidence type="ECO:0000256" key="1">
    <source>
        <dbReference type="SAM" id="SignalP"/>
    </source>
</evidence>
<comment type="caution">
    <text evidence="2">The sequence shown here is derived from an EMBL/GenBank/DDBJ whole genome shotgun (WGS) entry which is preliminary data.</text>
</comment>
<protein>
    <submittedName>
        <fullName evidence="2">Uncharacterized protein</fullName>
    </submittedName>
</protein>